<dbReference type="RefSeq" id="WP_344190201.1">
    <property type="nucleotide sequence ID" value="NZ_BAAAND010000004.1"/>
</dbReference>
<evidence type="ECO:0000256" key="3">
    <source>
        <dbReference type="ARBA" id="ARBA00023015"/>
    </source>
</evidence>
<dbReference type="SUPFAM" id="SSF88659">
    <property type="entry name" value="Sigma3 and sigma4 domains of RNA polymerase sigma factors"/>
    <property type="match status" value="1"/>
</dbReference>
<evidence type="ECO:0000313" key="8">
    <source>
        <dbReference type="EMBL" id="GAA1579197.1"/>
    </source>
</evidence>
<keyword evidence="5" id="KW-0804">Transcription</keyword>
<keyword evidence="4" id="KW-0731">Sigma factor</keyword>
<organism evidence="8 9">
    <name type="scientific">Kribbella karoonensis</name>
    <dbReference type="NCBI Taxonomy" id="324851"/>
    <lineage>
        <taxon>Bacteria</taxon>
        <taxon>Bacillati</taxon>
        <taxon>Actinomycetota</taxon>
        <taxon>Actinomycetes</taxon>
        <taxon>Propionibacteriales</taxon>
        <taxon>Kribbellaceae</taxon>
        <taxon>Kribbella</taxon>
    </lineage>
</organism>
<dbReference type="InterPro" id="IPR036388">
    <property type="entry name" value="WH-like_DNA-bd_sf"/>
</dbReference>
<accession>A0ABP4PFI4</accession>
<dbReference type="InterPro" id="IPR013325">
    <property type="entry name" value="RNA_pol_sigma_r2"/>
</dbReference>
<dbReference type="PANTHER" id="PTHR30173:SF36">
    <property type="entry name" value="ECF RNA POLYMERASE SIGMA FACTOR SIGJ"/>
    <property type="match status" value="1"/>
</dbReference>
<dbReference type="InterPro" id="IPR014284">
    <property type="entry name" value="RNA_pol_sigma-70_dom"/>
</dbReference>
<dbReference type="EMBL" id="BAAAND010000004">
    <property type="protein sequence ID" value="GAA1579197.1"/>
    <property type="molecule type" value="Genomic_DNA"/>
</dbReference>
<comment type="subunit">
    <text evidence="2">Interacts transiently with the RNA polymerase catalytic core formed by RpoA, RpoB, RpoC and RpoZ (2 alpha, 1 beta, 1 beta' and 1 omega subunit) to form the RNA polymerase holoenzyme that can initiate transcription.</text>
</comment>
<dbReference type="Pfam" id="PF04542">
    <property type="entry name" value="Sigma70_r2"/>
    <property type="match status" value="1"/>
</dbReference>
<protein>
    <submittedName>
        <fullName evidence="8">RNA polymerase sigma factor SigJ</fullName>
    </submittedName>
</protein>
<comment type="caution">
    <text evidence="8">The sequence shown here is derived from an EMBL/GenBank/DDBJ whole genome shotgun (WGS) entry which is preliminary data.</text>
</comment>
<evidence type="ECO:0000259" key="6">
    <source>
        <dbReference type="Pfam" id="PF04542"/>
    </source>
</evidence>
<dbReference type="InterPro" id="IPR052704">
    <property type="entry name" value="ECF_Sigma-70_Domain"/>
</dbReference>
<evidence type="ECO:0000256" key="1">
    <source>
        <dbReference type="ARBA" id="ARBA00010641"/>
    </source>
</evidence>
<evidence type="ECO:0000259" key="7">
    <source>
        <dbReference type="Pfam" id="PF08281"/>
    </source>
</evidence>
<dbReference type="NCBIfam" id="NF007214">
    <property type="entry name" value="PRK09636.1"/>
    <property type="match status" value="1"/>
</dbReference>
<feature type="domain" description="RNA polymerase sigma-70 region 2" evidence="6">
    <location>
        <begin position="12"/>
        <end position="73"/>
    </location>
</feature>
<dbReference type="Gene3D" id="1.10.1740.10">
    <property type="match status" value="1"/>
</dbReference>
<evidence type="ECO:0000256" key="4">
    <source>
        <dbReference type="ARBA" id="ARBA00023082"/>
    </source>
</evidence>
<dbReference type="SUPFAM" id="SSF54427">
    <property type="entry name" value="NTF2-like"/>
    <property type="match status" value="1"/>
</dbReference>
<dbReference type="InterPro" id="IPR013249">
    <property type="entry name" value="RNA_pol_sigma70_r4_t2"/>
</dbReference>
<comment type="similarity">
    <text evidence="1">Belongs to the sigma-70 factor family. ECF subfamily.</text>
</comment>
<dbReference type="InterPro" id="IPR013324">
    <property type="entry name" value="RNA_pol_sigma_r3/r4-like"/>
</dbReference>
<proteinExistence type="inferred from homology"/>
<dbReference type="InterPro" id="IPR032710">
    <property type="entry name" value="NTF2-like_dom_sf"/>
</dbReference>
<keyword evidence="9" id="KW-1185">Reference proteome</keyword>
<dbReference type="NCBIfam" id="TIGR02937">
    <property type="entry name" value="sigma70-ECF"/>
    <property type="match status" value="1"/>
</dbReference>
<dbReference type="Proteomes" id="UP001500190">
    <property type="component" value="Unassembled WGS sequence"/>
</dbReference>
<feature type="domain" description="RNA polymerase sigma factor 70 region 4 type 2" evidence="7">
    <location>
        <begin position="109"/>
        <end position="157"/>
    </location>
</feature>
<dbReference type="SUPFAM" id="SSF88946">
    <property type="entry name" value="Sigma2 domain of RNA polymerase sigma factors"/>
    <property type="match status" value="1"/>
</dbReference>
<name>A0ABP4PFI4_9ACTN</name>
<keyword evidence="3" id="KW-0805">Transcription regulation</keyword>
<dbReference type="Gene3D" id="3.10.450.50">
    <property type="match status" value="1"/>
</dbReference>
<gene>
    <name evidence="8" type="primary">sigJ_3</name>
    <name evidence="8" type="ORF">GCM10009742_24340</name>
</gene>
<dbReference type="Gene3D" id="1.10.10.10">
    <property type="entry name" value="Winged helix-like DNA-binding domain superfamily/Winged helix DNA-binding domain"/>
    <property type="match status" value="1"/>
</dbReference>
<reference evidence="9" key="1">
    <citation type="journal article" date="2019" name="Int. J. Syst. Evol. Microbiol.">
        <title>The Global Catalogue of Microorganisms (GCM) 10K type strain sequencing project: providing services to taxonomists for standard genome sequencing and annotation.</title>
        <authorList>
            <consortium name="The Broad Institute Genomics Platform"/>
            <consortium name="The Broad Institute Genome Sequencing Center for Infectious Disease"/>
            <person name="Wu L."/>
            <person name="Ma J."/>
        </authorList>
    </citation>
    <scope>NUCLEOTIDE SEQUENCE [LARGE SCALE GENOMIC DNA]</scope>
    <source>
        <strain evidence="9">JCM 14304</strain>
    </source>
</reference>
<dbReference type="InterPro" id="IPR007627">
    <property type="entry name" value="RNA_pol_sigma70_r2"/>
</dbReference>
<evidence type="ECO:0000256" key="2">
    <source>
        <dbReference type="ARBA" id="ARBA00011344"/>
    </source>
</evidence>
<dbReference type="Pfam" id="PF08281">
    <property type="entry name" value="Sigma70_r4_2"/>
    <property type="match status" value="1"/>
</dbReference>
<sequence length="292" mass="31976">MTIEVVDDVAEFEQQRPRLFGIAYRMLGEAGEAEDVVQDAYLRWSGRAEVRTPAAWLTTVVTNLCVNRLTSARARRERYVGPWLPEPVATGNDPSEAVELKDTVSLGFLVLLEKLTPPERAVFVLREAFGYPHRDSAEVLGVDEAHARQLYRRALARVGDARRRFEARPADGVRLVERFIAATVDGDVKALETMLSADAAIWADGGGKTIAAREPIFGRSNAAHYLAGLAAGPRALSAELGVRIVNNAPAVVVHESGRLTGVLIPEIHDGAITTIRAILNPDKLHYLRTQLD</sequence>
<evidence type="ECO:0000256" key="5">
    <source>
        <dbReference type="ARBA" id="ARBA00023163"/>
    </source>
</evidence>
<dbReference type="PANTHER" id="PTHR30173">
    <property type="entry name" value="SIGMA 19 FACTOR"/>
    <property type="match status" value="1"/>
</dbReference>
<evidence type="ECO:0000313" key="9">
    <source>
        <dbReference type="Proteomes" id="UP001500190"/>
    </source>
</evidence>